<feature type="non-terminal residue" evidence="5">
    <location>
        <position position="1"/>
    </location>
</feature>
<feature type="domain" description="Histidine kinase" evidence="3">
    <location>
        <begin position="117"/>
        <end position="328"/>
    </location>
</feature>
<evidence type="ECO:0000256" key="2">
    <source>
        <dbReference type="SAM" id="Coils"/>
    </source>
</evidence>
<dbReference type="Pfam" id="PF02518">
    <property type="entry name" value="HATPase_c"/>
    <property type="match status" value="1"/>
</dbReference>
<comment type="caution">
    <text evidence="5">The sequence shown here is derived from an EMBL/GenBank/DDBJ whole genome shotgun (WGS) entry which is preliminary data.</text>
</comment>
<gene>
    <name evidence="5" type="ORF">S03H2_01911</name>
</gene>
<evidence type="ECO:0000259" key="4">
    <source>
        <dbReference type="PROSITE" id="PS50113"/>
    </source>
</evidence>
<dbReference type="PROSITE" id="PS50113">
    <property type="entry name" value="PAC"/>
    <property type="match status" value="1"/>
</dbReference>
<dbReference type="InterPro" id="IPR005467">
    <property type="entry name" value="His_kinase_dom"/>
</dbReference>
<dbReference type="GO" id="GO:0000155">
    <property type="term" value="F:phosphorelay sensor kinase activity"/>
    <property type="evidence" value="ECO:0007669"/>
    <property type="project" value="InterPro"/>
</dbReference>
<dbReference type="InterPro" id="IPR001610">
    <property type="entry name" value="PAC"/>
</dbReference>
<dbReference type="InterPro" id="IPR003594">
    <property type="entry name" value="HATPase_dom"/>
</dbReference>
<dbReference type="Gene3D" id="1.10.287.130">
    <property type="match status" value="1"/>
</dbReference>
<name>X1FPI0_9ZZZZ</name>
<dbReference type="Pfam" id="PF00512">
    <property type="entry name" value="HisKA"/>
    <property type="match status" value="1"/>
</dbReference>
<reference evidence="5" key="1">
    <citation type="journal article" date="2014" name="Front. Microbiol.">
        <title>High frequency of phylogenetically diverse reductive dehalogenase-homologous genes in deep subseafloor sedimentary metagenomes.</title>
        <authorList>
            <person name="Kawai M."/>
            <person name="Futagami T."/>
            <person name="Toyoda A."/>
            <person name="Takaki Y."/>
            <person name="Nishi S."/>
            <person name="Hori S."/>
            <person name="Arai W."/>
            <person name="Tsubouchi T."/>
            <person name="Morono Y."/>
            <person name="Uchiyama I."/>
            <person name="Ito T."/>
            <person name="Fujiyama A."/>
            <person name="Inagaki F."/>
            <person name="Takami H."/>
        </authorList>
    </citation>
    <scope>NUCLEOTIDE SEQUENCE</scope>
    <source>
        <strain evidence="5">Expedition CK06-06</strain>
    </source>
</reference>
<dbReference type="CDD" id="cd00082">
    <property type="entry name" value="HisKA"/>
    <property type="match status" value="1"/>
</dbReference>
<dbReference type="EMBL" id="BARU01000597">
    <property type="protein sequence ID" value="GAH22673.1"/>
    <property type="molecule type" value="Genomic_DNA"/>
</dbReference>
<feature type="coiled-coil region" evidence="2">
    <location>
        <begin position="78"/>
        <end position="108"/>
    </location>
</feature>
<dbReference type="PROSITE" id="PS50109">
    <property type="entry name" value="HIS_KIN"/>
    <property type="match status" value="1"/>
</dbReference>
<evidence type="ECO:0008006" key="6">
    <source>
        <dbReference type="Google" id="ProtNLM"/>
    </source>
</evidence>
<dbReference type="InterPro" id="IPR036890">
    <property type="entry name" value="HATPase_C_sf"/>
</dbReference>
<dbReference type="AlphaFoldDB" id="X1FPI0"/>
<dbReference type="PANTHER" id="PTHR43065">
    <property type="entry name" value="SENSOR HISTIDINE KINASE"/>
    <property type="match status" value="1"/>
</dbReference>
<accession>X1FPI0</accession>
<dbReference type="InterPro" id="IPR003661">
    <property type="entry name" value="HisK_dim/P_dom"/>
</dbReference>
<dbReference type="SUPFAM" id="SSF55785">
    <property type="entry name" value="PYP-like sensor domain (PAS domain)"/>
    <property type="match status" value="1"/>
</dbReference>
<dbReference type="InterPro" id="IPR035965">
    <property type="entry name" value="PAS-like_dom_sf"/>
</dbReference>
<feature type="domain" description="PAC" evidence="4">
    <location>
        <begin position="25"/>
        <end position="77"/>
    </location>
</feature>
<dbReference type="SUPFAM" id="SSF55874">
    <property type="entry name" value="ATPase domain of HSP90 chaperone/DNA topoisomerase II/histidine kinase"/>
    <property type="match status" value="1"/>
</dbReference>
<keyword evidence="2" id="KW-0175">Coiled coil</keyword>
<protein>
    <recommendedName>
        <fullName evidence="6">Histidine kinase domain-containing protein</fullName>
    </recommendedName>
</protein>
<proteinExistence type="predicted"/>
<dbReference type="PANTHER" id="PTHR43065:SF42">
    <property type="entry name" value="TWO-COMPONENT SENSOR PPRA"/>
    <property type="match status" value="1"/>
</dbReference>
<dbReference type="SMART" id="SM00388">
    <property type="entry name" value="HisKA"/>
    <property type="match status" value="1"/>
</dbReference>
<dbReference type="Gene3D" id="3.30.565.10">
    <property type="entry name" value="Histidine kinase-like ATPase, C-terminal domain"/>
    <property type="match status" value="1"/>
</dbReference>
<dbReference type="SUPFAM" id="SSF47384">
    <property type="entry name" value="Homodimeric domain of signal transducing histidine kinase"/>
    <property type="match status" value="1"/>
</dbReference>
<dbReference type="SMART" id="SM00086">
    <property type="entry name" value="PAC"/>
    <property type="match status" value="1"/>
</dbReference>
<evidence type="ECO:0000256" key="1">
    <source>
        <dbReference type="ARBA" id="ARBA00022553"/>
    </source>
</evidence>
<dbReference type="Gene3D" id="3.30.450.20">
    <property type="entry name" value="PAS domain"/>
    <property type="match status" value="1"/>
</dbReference>
<keyword evidence="1" id="KW-0597">Phosphoprotein</keyword>
<evidence type="ECO:0000313" key="5">
    <source>
        <dbReference type="EMBL" id="GAH22673.1"/>
    </source>
</evidence>
<evidence type="ECO:0000259" key="3">
    <source>
        <dbReference type="PROSITE" id="PS50109"/>
    </source>
</evidence>
<sequence length="331" mass="36426">LASPKEKRRPFNGSYLSKFKESSIQDLEIDFKSKSGEKIPMTLSSSVMRNSEGEIIGVIGVARDLRETKWLLAEAAATEAERAKAQELERAYKELKDLQSQLIHSERLACIGQLAAGVAHEINNPLGGILVYSHLLVEDLNVDDSKRANVERIIKEATRCKDIVKRLLDFARQPQPKVEPTGINVVLEETLSLVKDQALFHNIKITKKFQPSLPNIMGDRSQLQQAFMNIILNAAEAMEGKGSLLIATDALPDSQFLEITITDNGCGIPPENIKRLFEPFFTTKKAGHGTGLGLAITAGIIERHNGSIEVKSKVGEGATFTIKLPMETKGK</sequence>
<dbReference type="PRINTS" id="PR00344">
    <property type="entry name" value="BCTRLSENSOR"/>
</dbReference>
<dbReference type="SMART" id="SM00387">
    <property type="entry name" value="HATPase_c"/>
    <property type="match status" value="1"/>
</dbReference>
<organism evidence="5">
    <name type="scientific">marine sediment metagenome</name>
    <dbReference type="NCBI Taxonomy" id="412755"/>
    <lineage>
        <taxon>unclassified sequences</taxon>
        <taxon>metagenomes</taxon>
        <taxon>ecological metagenomes</taxon>
    </lineage>
</organism>
<dbReference type="InterPro" id="IPR004358">
    <property type="entry name" value="Sig_transdc_His_kin-like_C"/>
</dbReference>
<dbReference type="InterPro" id="IPR000700">
    <property type="entry name" value="PAS-assoc_C"/>
</dbReference>
<dbReference type="InterPro" id="IPR036097">
    <property type="entry name" value="HisK_dim/P_sf"/>
</dbReference>